<evidence type="ECO:0000313" key="2">
    <source>
        <dbReference type="Proteomes" id="UP001516400"/>
    </source>
</evidence>
<dbReference type="AlphaFoldDB" id="A0ABD2N9M3"/>
<evidence type="ECO:0000313" key="1">
    <source>
        <dbReference type="EMBL" id="KAL3274916.1"/>
    </source>
</evidence>
<reference evidence="1 2" key="1">
    <citation type="journal article" date="2021" name="BMC Biol.">
        <title>Horizontally acquired antibacterial genes associated with adaptive radiation of ladybird beetles.</title>
        <authorList>
            <person name="Li H.S."/>
            <person name="Tang X.F."/>
            <person name="Huang Y.H."/>
            <person name="Xu Z.Y."/>
            <person name="Chen M.L."/>
            <person name="Du X.Y."/>
            <person name="Qiu B.Y."/>
            <person name="Chen P.T."/>
            <person name="Zhang W."/>
            <person name="Slipinski A."/>
            <person name="Escalona H.E."/>
            <person name="Waterhouse R.M."/>
            <person name="Zwick A."/>
            <person name="Pang H."/>
        </authorList>
    </citation>
    <scope>NUCLEOTIDE SEQUENCE [LARGE SCALE GENOMIC DNA]</scope>
    <source>
        <strain evidence="1">SYSU2018</strain>
    </source>
</reference>
<keyword evidence="2" id="KW-1185">Reference proteome</keyword>
<protein>
    <submittedName>
        <fullName evidence="1">Uncharacterized protein</fullName>
    </submittedName>
</protein>
<dbReference type="EMBL" id="JABFTP020000083">
    <property type="protein sequence ID" value="KAL3274916.1"/>
    <property type="molecule type" value="Genomic_DNA"/>
</dbReference>
<organism evidence="1 2">
    <name type="scientific">Cryptolaemus montrouzieri</name>
    <dbReference type="NCBI Taxonomy" id="559131"/>
    <lineage>
        <taxon>Eukaryota</taxon>
        <taxon>Metazoa</taxon>
        <taxon>Ecdysozoa</taxon>
        <taxon>Arthropoda</taxon>
        <taxon>Hexapoda</taxon>
        <taxon>Insecta</taxon>
        <taxon>Pterygota</taxon>
        <taxon>Neoptera</taxon>
        <taxon>Endopterygota</taxon>
        <taxon>Coleoptera</taxon>
        <taxon>Polyphaga</taxon>
        <taxon>Cucujiformia</taxon>
        <taxon>Coccinelloidea</taxon>
        <taxon>Coccinellidae</taxon>
        <taxon>Scymninae</taxon>
        <taxon>Scymnini</taxon>
        <taxon>Cryptolaemus</taxon>
    </lineage>
</organism>
<gene>
    <name evidence="1" type="ORF">HHI36_019697</name>
</gene>
<sequence length="108" mass="12670">MKKNTQVSIGPLDVIEIYPADINNVIESPNVSSIQKNSTLDNLLKENLKNLRLEHLNKEEYNSIRKLCYEYRDIFHCSKISLSFTNIVKHEIRPTECLKPNKEKKRIK</sequence>
<dbReference type="Proteomes" id="UP001516400">
    <property type="component" value="Unassembled WGS sequence"/>
</dbReference>
<proteinExistence type="predicted"/>
<comment type="caution">
    <text evidence="1">The sequence shown here is derived from an EMBL/GenBank/DDBJ whole genome shotgun (WGS) entry which is preliminary data.</text>
</comment>
<name>A0ABD2N9M3_9CUCU</name>
<accession>A0ABD2N9M3</accession>